<reference evidence="2" key="1">
    <citation type="submission" date="2020-11" db="EMBL/GenBank/DDBJ databases">
        <authorList>
            <person name="Tran Van P."/>
        </authorList>
    </citation>
    <scope>NUCLEOTIDE SEQUENCE</scope>
</reference>
<feature type="repeat" description="ANK" evidence="1">
    <location>
        <begin position="25"/>
        <end position="57"/>
    </location>
</feature>
<dbReference type="InterPro" id="IPR039323">
    <property type="entry name" value="ANKRD_45/46/60"/>
</dbReference>
<dbReference type="InterPro" id="IPR002110">
    <property type="entry name" value="Ankyrin_rpt"/>
</dbReference>
<protein>
    <recommendedName>
        <fullName evidence="3">Ankyrin repeat protein</fullName>
    </recommendedName>
</protein>
<dbReference type="PANTHER" id="PTHR22677">
    <property type="entry name" value="ANKYRIN REPEAT DOMAIN-CONTAINING PROTEIN 60"/>
    <property type="match status" value="1"/>
</dbReference>
<evidence type="ECO:0008006" key="3">
    <source>
        <dbReference type="Google" id="ProtNLM"/>
    </source>
</evidence>
<evidence type="ECO:0000256" key="1">
    <source>
        <dbReference type="PROSITE-ProRule" id="PRU00023"/>
    </source>
</evidence>
<sequence>MLLIRIKSKIPSDAMSQMLTLPECWGRTPLHLAVKGGFLDCVKLLIEAGADTNVKDEKGITPVLLAGAGVQLDNTNAIER</sequence>
<dbReference type="SUPFAM" id="SSF48403">
    <property type="entry name" value="Ankyrin repeat"/>
    <property type="match status" value="1"/>
</dbReference>
<keyword evidence="1" id="KW-0040">ANK repeat</keyword>
<evidence type="ECO:0000313" key="2">
    <source>
        <dbReference type="EMBL" id="CAD7464259.1"/>
    </source>
</evidence>
<dbReference type="Gene3D" id="1.25.40.20">
    <property type="entry name" value="Ankyrin repeat-containing domain"/>
    <property type="match status" value="1"/>
</dbReference>
<dbReference type="PROSITE" id="PS50088">
    <property type="entry name" value="ANK_REPEAT"/>
    <property type="match status" value="1"/>
</dbReference>
<dbReference type="PROSITE" id="PS50297">
    <property type="entry name" value="ANK_REP_REGION"/>
    <property type="match status" value="1"/>
</dbReference>
<dbReference type="InterPro" id="IPR036770">
    <property type="entry name" value="Ankyrin_rpt-contain_sf"/>
</dbReference>
<name>A0A7R9ITE4_9NEOP</name>
<dbReference type="EMBL" id="OE012045">
    <property type="protein sequence ID" value="CAD7464259.1"/>
    <property type="molecule type" value="Genomic_DNA"/>
</dbReference>
<proteinExistence type="predicted"/>
<dbReference type="Pfam" id="PF00023">
    <property type="entry name" value="Ank"/>
    <property type="match status" value="1"/>
</dbReference>
<organism evidence="2">
    <name type="scientific">Timema tahoe</name>
    <dbReference type="NCBI Taxonomy" id="61484"/>
    <lineage>
        <taxon>Eukaryota</taxon>
        <taxon>Metazoa</taxon>
        <taxon>Ecdysozoa</taxon>
        <taxon>Arthropoda</taxon>
        <taxon>Hexapoda</taxon>
        <taxon>Insecta</taxon>
        <taxon>Pterygota</taxon>
        <taxon>Neoptera</taxon>
        <taxon>Polyneoptera</taxon>
        <taxon>Phasmatodea</taxon>
        <taxon>Timematodea</taxon>
        <taxon>Timematoidea</taxon>
        <taxon>Timematidae</taxon>
        <taxon>Timema</taxon>
    </lineage>
</organism>
<dbReference type="SMART" id="SM00248">
    <property type="entry name" value="ANK"/>
    <property type="match status" value="1"/>
</dbReference>
<dbReference type="AlphaFoldDB" id="A0A7R9ITE4"/>
<accession>A0A7R9ITE4</accession>
<dbReference type="PANTHER" id="PTHR22677:SF4">
    <property type="entry name" value="USHER SYNDROME TYPE-1G PROTEIN-LIKE PROTEIN"/>
    <property type="match status" value="1"/>
</dbReference>
<gene>
    <name evidence="2" type="ORF">TTEB3V08_LOCUS12138</name>
</gene>